<gene>
    <name evidence="1" type="ORF">OBRU01_21354</name>
</gene>
<dbReference type="AlphaFoldDB" id="A0A0L7KTI1"/>
<accession>A0A0L7KTI1</accession>
<keyword evidence="2" id="KW-1185">Reference proteome</keyword>
<organism evidence="1 2">
    <name type="scientific">Operophtera brumata</name>
    <name type="common">Winter moth</name>
    <name type="synonym">Phalaena brumata</name>
    <dbReference type="NCBI Taxonomy" id="104452"/>
    <lineage>
        <taxon>Eukaryota</taxon>
        <taxon>Metazoa</taxon>
        <taxon>Ecdysozoa</taxon>
        <taxon>Arthropoda</taxon>
        <taxon>Hexapoda</taxon>
        <taxon>Insecta</taxon>
        <taxon>Pterygota</taxon>
        <taxon>Neoptera</taxon>
        <taxon>Endopterygota</taxon>
        <taxon>Lepidoptera</taxon>
        <taxon>Glossata</taxon>
        <taxon>Ditrysia</taxon>
        <taxon>Geometroidea</taxon>
        <taxon>Geometridae</taxon>
        <taxon>Larentiinae</taxon>
        <taxon>Operophtera</taxon>
    </lineage>
</organism>
<proteinExistence type="predicted"/>
<sequence length="71" mass="8343">MPLNKDKLCAFARQNSLQPTELFHPDTLTYIRRQYNLDNPGEMDRAIDILEEWLKKQNHFTGSSPACLNFF</sequence>
<name>A0A0L7KTI1_OPEBR</name>
<protein>
    <submittedName>
        <fullName evidence="1">CRAL/TRIO domain-containing protein</fullName>
    </submittedName>
</protein>
<evidence type="ECO:0000313" key="2">
    <source>
        <dbReference type="Proteomes" id="UP000037510"/>
    </source>
</evidence>
<reference evidence="1 2" key="1">
    <citation type="journal article" date="2015" name="Genome Biol. Evol.">
        <title>The genome of winter moth (Operophtera brumata) provides a genomic perspective on sexual dimorphism and phenology.</title>
        <authorList>
            <person name="Derks M.F."/>
            <person name="Smit S."/>
            <person name="Salis L."/>
            <person name="Schijlen E."/>
            <person name="Bossers A."/>
            <person name="Mateman C."/>
            <person name="Pijl A.S."/>
            <person name="de Ridder D."/>
            <person name="Groenen M.A."/>
            <person name="Visser M.E."/>
            <person name="Megens H.J."/>
        </authorList>
    </citation>
    <scope>NUCLEOTIDE SEQUENCE [LARGE SCALE GENOMIC DNA]</scope>
    <source>
        <strain evidence="1">WM2013NL</strain>
        <tissue evidence="1">Head and thorax</tissue>
    </source>
</reference>
<evidence type="ECO:0000313" key="1">
    <source>
        <dbReference type="EMBL" id="KOB66339.1"/>
    </source>
</evidence>
<comment type="caution">
    <text evidence="1">The sequence shown here is derived from an EMBL/GenBank/DDBJ whole genome shotgun (WGS) entry which is preliminary data.</text>
</comment>
<dbReference type="EMBL" id="JTDY01006047">
    <property type="protein sequence ID" value="KOB66339.1"/>
    <property type="molecule type" value="Genomic_DNA"/>
</dbReference>
<dbReference type="Proteomes" id="UP000037510">
    <property type="component" value="Unassembled WGS sequence"/>
</dbReference>